<dbReference type="AlphaFoldDB" id="A0A0K1PEL5"/>
<evidence type="ECO:0000313" key="1">
    <source>
        <dbReference type="EMBL" id="AKU91942.1"/>
    </source>
</evidence>
<dbReference type="EMBL" id="CP012332">
    <property type="protein sequence ID" value="AKU91942.1"/>
    <property type="molecule type" value="Genomic_DNA"/>
</dbReference>
<evidence type="ECO:0000313" key="2">
    <source>
        <dbReference type="Proteomes" id="UP000055590"/>
    </source>
</evidence>
<sequence length="39" mass="4454">MLRHLSRCARFVVEPAGVRADVGFRCRVDAVRAFVSIRH</sequence>
<dbReference type="KEGG" id="vin:AKJ08_2329"/>
<name>A0A0K1PEL5_9BACT</name>
<keyword evidence="2" id="KW-1185">Reference proteome</keyword>
<dbReference type="Proteomes" id="UP000055590">
    <property type="component" value="Chromosome"/>
</dbReference>
<gene>
    <name evidence="1" type="ORF">AKJ08_2329</name>
</gene>
<accession>A0A0K1PEL5</accession>
<proteinExistence type="predicted"/>
<dbReference type="STRING" id="1391653.AKJ08_2329"/>
<reference evidence="1 2" key="1">
    <citation type="submission" date="2015-08" db="EMBL/GenBank/DDBJ databases">
        <authorList>
            <person name="Babu N.S."/>
            <person name="Beckwith C.J."/>
            <person name="Beseler K.G."/>
            <person name="Brison A."/>
            <person name="Carone J.V."/>
            <person name="Caskin T.P."/>
            <person name="Diamond M."/>
            <person name="Durham M.E."/>
            <person name="Foxe J.M."/>
            <person name="Go M."/>
            <person name="Henderson B.A."/>
            <person name="Jones I.B."/>
            <person name="McGettigan J.A."/>
            <person name="Micheletti S.J."/>
            <person name="Nasrallah M.E."/>
            <person name="Ortiz D."/>
            <person name="Piller C.R."/>
            <person name="Privatt S.R."/>
            <person name="Schneider S.L."/>
            <person name="Sharp S."/>
            <person name="Smith T.C."/>
            <person name="Stanton J.D."/>
            <person name="Ullery H.E."/>
            <person name="Wilson R.J."/>
            <person name="Serrano M.G."/>
            <person name="Buck G."/>
            <person name="Lee V."/>
            <person name="Wang Y."/>
            <person name="Carvalho R."/>
            <person name="Voegtly L."/>
            <person name="Shi R."/>
            <person name="Duckworth R."/>
            <person name="Johnson A."/>
            <person name="Loviza R."/>
            <person name="Walstead R."/>
            <person name="Shah Z."/>
            <person name="Kiflezghi M."/>
            <person name="Wade K."/>
            <person name="Ball S.L."/>
            <person name="Bradley K.W."/>
            <person name="Asai D.J."/>
            <person name="Bowman C.A."/>
            <person name="Russell D.A."/>
            <person name="Pope W.H."/>
            <person name="Jacobs-Sera D."/>
            <person name="Hendrix R.W."/>
            <person name="Hatfull G.F."/>
        </authorList>
    </citation>
    <scope>NUCLEOTIDE SEQUENCE [LARGE SCALE GENOMIC DNA]</scope>
    <source>
        <strain evidence="1 2">DSM 27710</strain>
    </source>
</reference>
<organism evidence="1 2">
    <name type="scientific">Vulgatibacter incomptus</name>
    <dbReference type="NCBI Taxonomy" id="1391653"/>
    <lineage>
        <taxon>Bacteria</taxon>
        <taxon>Pseudomonadati</taxon>
        <taxon>Myxococcota</taxon>
        <taxon>Myxococcia</taxon>
        <taxon>Myxococcales</taxon>
        <taxon>Cystobacterineae</taxon>
        <taxon>Vulgatibacteraceae</taxon>
        <taxon>Vulgatibacter</taxon>
    </lineage>
</organism>
<protein>
    <submittedName>
        <fullName evidence="1">Uncharacterized protein</fullName>
    </submittedName>
</protein>